<dbReference type="AlphaFoldDB" id="A0A6J6RCN9"/>
<dbReference type="InterPro" id="IPR011037">
    <property type="entry name" value="Pyrv_Knase-like_insert_dom_sf"/>
</dbReference>
<dbReference type="PANTHER" id="PTHR36930:SF1">
    <property type="entry name" value="MOSC DOMAIN-CONTAINING PROTEIN"/>
    <property type="match status" value="1"/>
</dbReference>
<dbReference type="PROSITE" id="PS51340">
    <property type="entry name" value="MOSC"/>
    <property type="match status" value="1"/>
</dbReference>
<dbReference type="SUPFAM" id="SSF50800">
    <property type="entry name" value="PK beta-barrel domain-like"/>
    <property type="match status" value="1"/>
</dbReference>
<protein>
    <submittedName>
        <fullName evidence="2">Unannotated protein</fullName>
    </submittedName>
</protein>
<dbReference type="GO" id="GO:0030170">
    <property type="term" value="F:pyridoxal phosphate binding"/>
    <property type="evidence" value="ECO:0007669"/>
    <property type="project" value="InterPro"/>
</dbReference>
<dbReference type="PANTHER" id="PTHR36930">
    <property type="entry name" value="METAL-SULFUR CLUSTER BIOSYNTHESIS PROTEINS YUAD-RELATED"/>
    <property type="match status" value="1"/>
</dbReference>
<organism evidence="2">
    <name type="scientific">freshwater metagenome</name>
    <dbReference type="NCBI Taxonomy" id="449393"/>
    <lineage>
        <taxon>unclassified sequences</taxon>
        <taxon>metagenomes</taxon>
        <taxon>ecological metagenomes</taxon>
    </lineage>
</organism>
<feature type="domain" description="MOSC" evidence="1">
    <location>
        <begin position="21"/>
        <end position="160"/>
    </location>
</feature>
<dbReference type="Gene3D" id="2.40.33.20">
    <property type="entry name" value="PK beta-barrel domain-like"/>
    <property type="match status" value="1"/>
</dbReference>
<gene>
    <name evidence="2" type="ORF">UFOPK2683_00526</name>
</gene>
<dbReference type="InterPro" id="IPR005302">
    <property type="entry name" value="MoCF_Sase_C"/>
</dbReference>
<dbReference type="GO" id="GO:0030151">
    <property type="term" value="F:molybdenum ion binding"/>
    <property type="evidence" value="ECO:0007669"/>
    <property type="project" value="InterPro"/>
</dbReference>
<dbReference type="Pfam" id="PF03473">
    <property type="entry name" value="MOSC"/>
    <property type="match status" value="1"/>
</dbReference>
<accession>A0A6J6RCN9</accession>
<name>A0A6J6RCN9_9ZZZZ</name>
<evidence type="ECO:0000259" key="1">
    <source>
        <dbReference type="PROSITE" id="PS51340"/>
    </source>
</evidence>
<sequence>MMETMFSGSVVGIYIAPEAGAPMESRSEVEALANKGLDGDRYARAEGKFSGHKRPDQQRAVTLIEREALLAIFTEYGIELGEELTRRNIVVEGVALNHLVGREFMVGEVRMLGVGLAEPCAYLEEISGVKARQPLIHRGGLRAEVLTSGRIVVADKVTVV</sequence>
<dbReference type="GO" id="GO:0003824">
    <property type="term" value="F:catalytic activity"/>
    <property type="evidence" value="ECO:0007669"/>
    <property type="project" value="InterPro"/>
</dbReference>
<reference evidence="2" key="1">
    <citation type="submission" date="2020-05" db="EMBL/GenBank/DDBJ databases">
        <authorList>
            <person name="Chiriac C."/>
            <person name="Salcher M."/>
            <person name="Ghai R."/>
            <person name="Kavagutti S V."/>
        </authorList>
    </citation>
    <scope>NUCLEOTIDE SEQUENCE</scope>
</reference>
<evidence type="ECO:0000313" key="2">
    <source>
        <dbReference type="EMBL" id="CAB4719723.1"/>
    </source>
</evidence>
<dbReference type="EMBL" id="CAEZYK010000020">
    <property type="protein sequence ID" value="CAB4719723.1"/>
    <property type="molecule type" value="Genomic_DNA"/>
</dbReference>
<dbReference type="InterPro" id="IPR052716">
    <property type="entry name" value="MOSC_domain"/>
</dbReference>
<proteinExistence type="predicted"/>